<dbReference type="Proteomes" id="UP001064048">
    <property type="component" value="Chromosome 29"/>
</dbReference>
<evidence type="ECO:0000313" key="2">
    <source>
        <dbReference type="Proteomes" id="UP001064048"/>
    </source>
</evidence>
<organism evidence="1 2">
    <name type="scientific">Choristoneura fumiferana</name>
    <name type="common">Spruce budworm moth</name>
    <name type="synonym">Archips fumiferana</name>
    <dbReference type="NCBI Taxonomy" id="7141"/>
    <lineage>
        <taxon>Eukaryota</taxon>
        <taxon>Metazoa</taxon>
        <taxon>Ecdysozoa</taxon>
        <taxon>Arthropoda</taxon>
        <taxon>Hexapoda</taxon>
        <taxon>Insecta</taxon>
        <taxon>Pterygota</taxon>
        <taxon>Neoptera</taxon>
        <taxon>Endopterygota</taxon>
        <taxon>Lepidoptera</taxon>
        <taxon>Glossata</taxon>
        <taxon>Ditrysia</taxon>
        <taxon>Tortricoidea</taxon>
        <taxon>Tortricidae</taxon>
        <taxon>Tortricinae</taxon>
        <taxon>Choristoneura</taxon>
    </lineage>
</organism>
<sequence length="327" mass="36665">MWDGDVDEHCLRFDRSVSTISGLLATIVLPFTFPTPPPAKCLLAGLETLYALKAIDRDGNLTSDVGENMAELPLRPMCAKMLCNSGEYGCVDEALAIASMLQVDGIFTKNATGKDNIAARVSRRNNFEVAEGDIIMYLNVFDSYMKVKNSSSDQKRSKNACRDWCQKMYVNHRVMEKACDIRESLEKLVKRKFGIENKTFEGFDLGTEKCKRVMKCVLSGFFPQAAHLSTDSTYRGIRGAVLHISPDSCLYRVQQPKWLKAQHSHAAGRQPAALIFSLRPSRGTVGRPTRWTNKFKVTSSPWMQAASNRSDWTSMGEAYVQQWTSYG</sequence>
<keyword evidence="2" id="KW-1185">Reference proteome</keyword>
<gene>
    <name evidence="1" type="ORF">MSG28_015689</name>
</gene>
<dbReference type="EMBL" id="CM046129">
    <property type="protein sequence ID" value="KAI8433691.1"/>
    <property type="molecule type" value="Genomic_DNA"/>
</dbReference>
<comment type="caution">
    <text evidence="1">The sequence shown here is derived from an EMBL/GenBank/DDBJ whole genome shotgun (WGS) entry which is preliminary data.</text>
</comment>
<reference evidence="1 2" key="1">
    <citation type="journal article" date="2022" name="Genome Biol. Evol.">
        <title>The Spruce Budworm Genome: Reconstructing the Evolutionary History of Antifreeze Proteins.</title>
        <authorList>
            <person name="Beliveau C."/>
            <person name="Gagne P."/>
            <person name="Picq S."/>
            <person name="Vernygora O."/>
            <person name="Keeling C.I."/>
            <person name="Pinkney K."/>
            <person name="Doucet D."/>
            <person name="Wen F."/>
            <person name="Johnston J.S."/>
            <person name="Maaroufi H."/>
            <person name="Boyle B."/>
            <person name="Laroche J."/>
            <person name="Dewar K."/>
            <person name="Juretic N."/>
            <person name="Blackburn G."/>
            <person name="Nisole A."/>
            <person name="Brunet B."/>
            <person name="Brandao M."/>
            <person name="Lumley L."/>
            <person name="Duan J."/>
            <person name="Quan G."/>
            <person name="Lucarotti C.J."/>
            <person name="Roe A.D."/>
            <person name="Sperling F.A.H."/>
            <person name="Levesque R.C."/>
            <person name="Cusson M."/>
        </authorList>
    </citation>
    <scope>NUCLEOTIDE SEQUENCE [LARGE SCALE GENOMIC DNA]</scope>
    <source>
        <strain evidence="1">Glfc:IPQL:Cfum</strain>
    </source>
</reference>
<proteinExistence type="predicted"/>
<evidence type="ECO:0000313" key="1">
    <source>
        <dbReference type="EMBL" id="KAI8433691.1"/>
    </source>
</evidence>
<name>A0ACC0KB07_CHOFU</name>
<protein>
    <submittedName>
        <fullName evidence="1">Uncharacterized protein</fullName>
    </submittedName>
</protein>
<accession>A0ACC0KB07</accession>